<evidence type="ECO:0000256" key="1">
    <source>
        <dbReference type="SAM" id="MobiDB-lite"/>
    </source>
</evidence>
<feature type="region of interest" description="Disordered" evidence="1">
    <location>
        <begin position="32"/>
        <end position="217"/>
    </location>
</feature>
<feature type="region of interest" description="Disordered" evidence="1">
    <location>
        <begin position="385"/>
        <end position="414"/>
    </location>
</feature>
<feature type="compositionally biased region" description="Basic and acidic residues" evidence="1">
    <location>
        <begin position="34"/>
        <end position="51"/>
    </location>
</feature>
<feature type="compositionally biased region" description="Low complexity" evidence="1">
    <location>
        <begin position="123"/>
        <end position="132"/>
    </location>
</feature>
<dbReference type="SUPFAM" id="SSF68906">
    <property type="entry name" value="SAP domain"/>
    <property type="match status" value="1"/>
</dbReference>
<dbReference type="SUPFAM" id="SSF54928">
    <property type="entry name" value="RNA-binding domain, RBD"/>
    <property type="match status" value="1"/>
</dbReference>
<dbReference type="CDD" id="cd12432">
    <property type="entry name" value="RRM_ACINU"/>
    <property type="match status" value="1"/>
</dbReference>
<evidence type="ECO:0000259" key="2">
    <source>
        <dbReference type="PROSITE" id="PS50800"/>
    </source>
</evidence>
<evidence type="ECO:0000313" key="4">
    <source>
        <dbReference type="Proteomes" id="UP000770015"/>
    </source>
</evidence>
<feature type="region of interest" description="Disordered" evidence="1">
    <location>
        <begin position="511"/>
        <end position="578"/>
    </location>
</feature>
<dbReference type="InterPro" id="IPR036361">
    <property type="entry name" value="SAP_dom_sf"/>
</dbReference>
<comment type="caution">
    <text evidence="3">The sequence shown here is derived from an EMBL/GenBank/DDBJ whole genome shotgun (WGS) entry which is preliminary data.</text>
</comment>
<gene>
    <name evidence="3" type="ORF">F5X68DRAFT_8302</name>
</gene>
<accession>A0A9P8VD17</accession>
<dbReference type="AlphaFoldDB" id="A0A9P8VD17"/>
<protein>
    <submittedName>
        <fullName evidence="3">SAP domain-containing protein</fullName>
    </submittedName>
</protein>
<dbReference type="OrthoDB" id="5348404at2759"/>
<dbReference type="EMBL" id="JAGSXJ010000010">
    <property type="protein sequence ID" value="KAH6688056.1"/>
    <property type="molecule type" value="Genomic_DNA"/>
</dbReference>
<evidence type="ECO:0000313" key="3">
    <source>
        <dbReference type="EMBL" id="KAH6688056.1"/>
    </source>
</evidence>
<keyword evidence="4" id="KW-1185">Reference proteome</keyword>
<dbReference type="PROSITE" id="PS50800">
    <property type="entry name" value="SAP"/>
    <property type="match status" value="1"/>
</dbReference>
<dbReference type="Proteomes" id="UP000770015">
    <property type="component" value="Unassembled WGS sequence"/>
</dbReference>
<dbReference type="InterPro" id="IPR035979">
    <property type="entry name" value="RBD_domain_sf"/>
</dbReference>
<feature type="domain" description="SAP" evidence="2">
    <location>
        <begin position="4"/>
        <end position="38"/>
    </location>
</feature>
<name>A0A9P8VD17_9PEZI</name>
<sequence>MRDYGKQKVAELRAELRSRGLQTSGLKQELVQRLLDDDTTKSSHETDEPARGHSPTTHTTDDDGIVASDQEVQAVAGIEHVAETTTQPSPLDTREEDLNQLQKRKRRSTTPPPDPKRSKANVPSPSGPASSPRSHKVNDSELLISAPATNTPDASDGCTAPPSQHRGNSAGSPEDGDPATTVSTPVHPSDTGGYTEPSGMLGGIHSPRQTHMTDPALHPPTRALYIRELMRPLRDDKFKAHLVHVSTSTQEDDNNVGPIELYYTNHIKTHAFVVFSDTSKAIRARSALHNVVWPQECNRKPLWVDFVPVEEIQGWIAEEQQSEKSTDSKRDTAKRWEVRYSSNTDGNAHVTFGQVHEPARPESSSHMHLRFTNLRFAPAQVSDNANAVPLGPRKSRLDAGNEISSRPTAFSDGPVIERSSYPVQAGSNGRLKATRSEPSISYQKVATGLASRRIRAMRSHYTRHSDRKLGKDDEINRYSFESEDTFVDRGKENFVGIRPPNRDARRYILRDGTQQPYRRRSSPPQRMANQARGSGRYPSDAVNDMPRRGFGRDSMAGGFGTGANDIPIGHSHRFQQRD</sequence>
<dbReference type="Gene3D" id="1.10.720.30">
    <property type="entry name" value="SAP domain"/>
    <property type="match status" value="1"/>
</dbReference>
<reference evidence="3" key="1">
    <citation type="journal article" date="2021" name="Nat. Commun.">
        <title>Genetic determinants of endophytism in the Arabidopsis root mycobiome.</title>
        <authorList>
            <person name="Mesny F."/>
            <person name="Miyauchi S."/>
            <person name="Thiergart T."/>
            <person name="Pickel B."/>
            <person name="Atanasova L."/>
            <person name="Karlsson M."/>
            <person name="Huettel B."/>
            <person name="Barry K.W."/>
            <person name="Haridas S."/>
            <person name="Chen C."/>
            <person name="Bauer D."/>
            <person name="Andreopoulos W."/>
            <person name="Pangilinan J."/>
            <person name="LaButti K."/>
            <person name="Riley R."/>
            <person name="Lipzen A."/>
            <person name="Clum A."/>
            <person name="Drula E."/>
            <person name="Henrissat B."/>
            <person name="Kohler A."/>
            <person name="Grigoriev I.V."/>
            <person name="Martin F.M."/>
            <person name="Hacquard S."/>
        </authorList>
    </citation>
    <scope>NUCLEOTIDE SEQUENCE</scope>
    <source>
        <strain evidence="3">MPI-SDFR-AT-0117</strain>
    </source>
</reference>
<dbReference type="InterPro" id="IPR003034">
    <property type="entry name" value="SAP_dom"/>
</dbReference>
<dbReference type="PANTHER" id="PTHR47031">
    <property type="entry name" value="SAP DNA-BINDING DOMAIN-CONTAINING PROTEIN"/>
    <property type="match status" value="1"/>
</dbReference>
<proteinExistence type="predicted"/>
<dbReference type="InterPro" id="IPR034257">
    <property type="entry name" value="Acinus_RRM"/>
</dbReference>
<dbReference type="GO" id="GO:0003676">
    <property type="term" value="F:nucleic acid binding"/>
    <property type="evidence" value="ECO:0007669"/>
    <property type="project" value="InterPro"/>
</dbReference>
<feature type="compositionally biased region" description="Polar residues" evidence="1">
    <location>
        <begin position="161"/>
        <end position="171"/>
    </location>
</feature>
<organism evidence="3 4">
    <name type="scientific">Plectosphaerella plurivora</name>
    <dbReference type="NCBI Taxonomy" id="936078"/>
    <lineage>
        <taxon>Eukaryota</taxon>
        <taxon>Fungi</taxon>
        <taxon>Dikarya</taxon>
        <taxon>Ascomycota</taxon>
        <taxon>Pezizomycotina</taxon>
        <taxon>Sordariomycetes</taxon>
        <taxon>Hypocreomycetidae</taxon>
        <taxon>Glomerellales</taxon>
        <taxon>Plectosphaerellaceae</taxon>
        <taxon>Plectosphaerella</taxon>
    </lineage>
</organism>
<dbReference type="SMART" id="SM00513">
    <property type="entry name" value="SAP"/>
    <property type="match status" value="1"/>
</dbReference>
<dbReference type="PANTHER" id="PTHR47031:SF3">
    <property type="entry name" value="SAP DOMAIN-CONTAINING PROTEIN"/>
    <property type="match status" value="1"/>
</dbReference>
<dbReference type="Pfam" id="PF02037">
    <property type="entry name" value="SAP"/>
    <property type="match status" value="1"/>
</dbReference>